<dbReference type="PANTHER" id="PTHR33221">
    <property type="entry name" value="WINGED HELIX-TURN-HELIX TRANSCRIPTIONAL REGULATOR, RRF2 FAMILY"/>
    <property type="match status" value="1"/>
</dbReference>
<proteinExistence type="predicted"/>
<dbReference type="STRING" id="1462996.AWM70_09575"/>
<evidence type="ECO:0000313" key="2">
    <source>
        <dbReference type="Proteomes" id="UP000092573"/>
    </source>
</evidence>
<dbReference type="OrthoDB" id="32510at2"/>
<name>A0A1B1N067_9BACL</name>
<reference evidence="1 2" key="1">
    <citation type="submission" date="2016-01" db="EMBL/GenBank/DDBJ databases">
        <title>Complete Genome Sequence of Paenibacillus yonginensis DCY84, a novel Plant Growth-Promoting Bacteria with Elicitation of Induced Systemic Resistance.</title>
        <authorList>
            <person name="Kim Y.J."/>
            <person name="Yang D.C."/>
            <person name="Sukweenadhi J."/>
        </authorList>
    </citation>
    <scope>NUCLEOTIDE SEQUENCE [LARGE SCALE GENOMIC DNA]</scope>
    <source>
        <strain evidence="1 2">DCY84</strain>
    </source>
</reference>
<protein>
    <submittedName>
        <fullName evidence="1">TrmB family transcriptional regulator</fullName>
    </submittedName>
</protein>
<organism evidence="1 2">
    <name type="scientific">Paenibacillus yonginensis</name>
    <dbReference type="NCBI Taxonomy" id="1462996"/>
    <lineage>
        <taxon>Bacteria</taxon>
        <taxon>Bacillati</taxon>
        <taxon>Bacillota</taxon>
        <taxon>Bacilli</taxon>
        <taxon>Bacillales</taxon>
        <taxon>Paenibacillaceae</taxon>
        <taxon>Paenibacillus</taxon>
    </lineage>
</organism>
<dbReference type="Gene3D" id="1.10.10.10">
    <property type="entry name" value="Winged helix-like DNA-binding domain superfamily/Winged helix DNA-binding domain"/>
    <property type="match status" value="1"/>
</dbReference>
<dbReference type="GO" id="GO:0005829">
    <property type="term" value="C:cytosol"/>
    <property type="evidence" value="ECO:0007669"/>
    <property type="project" value="TreeGrafter"/>
</dbReference>
<accession>A0A1B1N067</accession>
<dbReference type="Pfam" id="PF02082">
    <property type="entry name" value="Rrf2"/>
    <property type="match status" value="1"/>
</dbReference>
<dbReference type="RefSeq" id="WP_068695836.1">
    <property type="nucleotide sequence ID" value="NZ_CP014167.1"/>
</dbReference>
<dbReference type="GO" id="GO:0003700">
    <property type="term" value="F:DNA-binding transcription factor activity"/>
    <property type="evidence" value="ECO:0007669"/>
    <property type="project" value="TreeGrafter"/>
</dbReference>
<sequence length="134" mass="14976">MAQVKRLGFGLQALRLLAKENRFMTSSEIAEVLGCEPTALRKVMAQLAESKLLEVRQGRMGGYKLFRSPEQIPLSEVFEAVRDDEAEWQGMLDTLQDAAEGSKIQNVFGRILNDINTVVEKTLGTYTVADLLEE</sequence>
<dbReference type="PANTHER" id="PTHR33221:SF15">
    <property type="entry name" value="HTH-TYPE TRANSCRIPTIONAL REGULATOR YWGB-RELATED"/>
    <property type="match status" value="1"/>
</dbReference>
<dbReference type="KEGG" id="pyg:AWM70_09575"/>
<dbReference type="InterPro" id="IPR036388">
    <property type="entry name" value="WH-like_DNA-bd_sf"/>
</dbReference>
<dbReference type="AlphaFoldDB" id="A0A1B1N067"/>
<evidence type="ECO:0000313" key="1">
    <source>
        <dbReference type="EMBL" id="ANS74811.1"/>
    </source>
</evidence>
<dbReference type="EMBL" id="CP014167">
    <property type="protein sequence ID" value="ANS74811.1"/>
    <property type="molecule type" value="Genomic_DNA"/>
</dbReference>
<dbReference type="PROSITE" id="PS51197">
    <property type="entry name" value="HTH_RRF2_2"/>
    <property type="match status" value="1"/>
</dbReference>
<gene>
    <name evidence="1" type="ORF">AWM70_09575</name>
</gene>
<dbReference type="InterPro" id="IPR000944">
    <property type="entry name" value="Tscrpt_reg_Rrf2"/>
</dbReference>
<dbReference type="Proteomes" id="UP000092573">
    <property type="component" value="Chromosome"/>
</dbReference>
<dbReference type="SUPFAM" id="SSF46785">
    <property type="entry name" value="Winged helix' DNA-binding domain"/>
    <property type="match status" value="1"/>
</dbReference>
<keyword evidence="2" id="KW-1185">Reference proteome</keyword>
<dbReference type="InterPro" id="IPR036390">
    <property type="entry name" value="WH_DNA-bd_sf"/>
</dbReference>